<evidence type="ECO:0000313" key="1">
    <source>
        <dbReference type="EMBL" id="EEG95621.1"/>
    </source>
</evidence>
<organism evidence="1 2">
    <name type="scientific">Roseburia inulinivorans DSM 16841</name>
    <dbReference type="NCBI Taxonomy" id="622312"/>
    <lineage>
        <taxon>Bacteria</taxon>
        <taxon>Bacillati</taxon>
        <taxon>Bacillota</taxon>
        <taxon>Clostridia</taxon>
        <taxon>Lachnospirales</taxon>
        <taxon>Lachnospiraceae</taxon>
        <taxon>Roseburia</taxon>
    </lineage>
</organism>
<gene>
    <name evidence="1" type="ORF">ROSEINA2194_00507</name>
</gene>
<protein>
    <submittedName>
        <fullName evidence="1">Uncharacterized protein</fullName>
    </submittedName>
</protein>
<dbReference type="EMBL" id="ACFY01000023">
    <property type="protein sequence ID" value="EEG95621.1"/>
    <property type="molecule type" value="Genomic_DNA"/>
</dbReference>
<reference evidence="1 2" key="2">
    <citation type="submission" date="2009-03" db="EMBL/GenBank/DDBJ databases">
        <title>Draft genome sequence of Roseburia inulinivorans (DSM 16841).</title>
        <authorList>
            <person name="Sudarsanam P."/>
            <person name="Ley R."/>
            <person name="Guruge J."/>
            <person name="Turnbaugh P.J."/>
            <person name="Mahowald M."/>
            <person name="Liep D."/>
            <person name="Gordon J."/>
        </authorList>
    </citation>
    <scope>NUCLEOTIDE SEQUENCE [LARGE SCALE GENOMIC DNA]</scope>
    <source>
        <strain evidence="1 2">DSM 16841</strain>
    </source>
</reference>
<evidence type="ECO:0000313" key="2">
    <source>
        <dbReference type="Proteomes" id="UP000003561"/>
    </source>
</evidence>
<comment type="caution">
    <text evidence="1">The sequence shown here is derived from an EMBL/GenBank/DDBJ whole genome shotgun (WGS) entry which is preliminary data.</text>
</comment>
<dbReference type="Proteomes" id="UP000003561">
    <property type="component" value="Unassembled WGS sequence"/>
</dbReference>
<name>C0FP56_9FIRM</name>
<accession>C0FP56</accession>
<sequence>MKFLLLKVYGKKSVKNKITAYKNSMNTYFKVISWNYRKSKVIYMRRR</sequence>
<dbReference type="AlphaFoldDB" id="C0FP56"/>
<reference evidence="1 2" key="1">
    <citation type="submission" date="2009-02" db="EMBL/GenBank/DDBJ databases">
        <authorList>
            <person name="Fulton L."/>
            <person name="Clifton S."/>
            <person name="Fulton B."/>
            <person name="Xu J."/>
            <person name="Minx P."/>
            <person name="Pepin K.H."/>
            <person name="Johnson M."/>
            <person name="Bhonagiri V."/>
            <person name="Nash W.E."/>
            <person name="Mardis E.R."/>
            <person name="Wilson R.K."/>
        </authorList>
    </citation>
    <scope>NUCLEOTIDE SEQUENCE [LARGE SCALE GENOMIC DNA]</scope>
    <source>
        <strain evidence="1 2">DSM 16841</strain>
    </source>
</reference>
<proteinExistence type="predicted"/>